<name>A0A0F9VM32_9ZZZZ</name>
<sequence length="160" mass="17297">MPPSCPKAAPRLFWAILPALLAGCQMGEPSVPEVQRPSVKTDPCAEQLHDVCGPLLLYHSTHQRLPKTLEQLQALSPTEPLHLTCPQSDQPYIYAPHGLQLPGRSGRLVLYDGQPSHSGMRWGIIVGNAENGGPLTTRVVLLPEESVFTQDAQPAPQAGD</sequence>
<evidence type="ECO:0000313" key="1">
    <source>
        <dbReference type="EMBL" id="KKN66813.1"/>
    </source>
</evidence>
<accession>A0A0F9VM32</accession>
<dbReference type="AlphaFoldDB" id="A0A0F9VM32"/>
<organism evidence="1">
    <name type="scientific">marine sediment metagenome</name>
    <dbReference type="NCBI Taxonomy" id="412755"/>
    <lineage>
        <taxon>unclassified sequences</taxon>
        <taxon>metagenomes</taxon>
        <taxon>ecological metagenomes</taxon>
    </lineage>
</organism>
<gene>
    <name evidence="1" type="ORF">LCGC14_0467530</name>
</gene>
<evidence type="ECO:0008006" key="2">
    <source>
        <dbReference type="Google" id="ProtNLM"/>
    </source>
</evidence>
<proteinExistence type="predicted"/>
<comment type="caution">
    <text evidence="1">The sequence shown here is derived from an EMBL/GenBank/DDBJ whole genome shotgun (WGS) entry which is preliminary data.</text>
</comment>
<protein>
    <recommendedName>
        <fullName evidence="2">Lipoprotein</fullName>
    </recommendedName>
</protein>
<reference evidence="1" key="1">
    <citation type="journal article" date="2015" name="Nature">
        <title>Complex archaea that bridge the gap between prokaryotes and eukaryotes.</title>
        <authorList>
            <person name="Spang A."/>
            <person name="Saw J.H."/>
            <person name="Jorgensen S.L."/>
            <person name="Zaremba-Niedzwiedzka K."/>
            <person name="Martijn J."/>
            <person name="Lind A.E."/>
            <person name="van Eijk R."/>
            <person name="Schleper C."/>
            <person name="Guy L."/>
            <person name="Ettema T.J."/>
        </authorList>
    </citation>
    <scope>NUCLEOTIDE SEQUENCE</scope>
</reference>
<dbReference type="EMBL" id="LAZR01000489">
    <property type="protein sequence ID" value="KKN66813.1"/>
    <property type="molecule type" value="Genomic_DNA"/>
</dbReference>
<dbReference type="PROSITE" id="PS51257">
    <property type="entry name" value="PROKAR_LIPOPROTEIN"/>
    <property type="match status" value="1"/>
</dbReference>